<dbReference type="InterPro" id="IPR022385">
    <property type="entry name" value="Rhs_assc_core"/>
</dbReference>
<evidence type="ECO:0008006" key="3">
    <source>
        <dbReference type="Google" id="ProtNLM"/>
    </source>
</evidence>
<reference evidence="1" key="1">
    <citation type="submission" date="2022-09" db="EMBL/GenBank/DDBJ databases">
        <title>Aureispira anguillicida sp. nov., isolated from Leptocephalus of Japanese eel Anguilla japonica.</title>
        <authorList>
            <person name="Yuasa K."/>
            <person name="Mekata T."/>
            <person name="Ikunari K."/>
        </authorList>
    </citation>
    <scope>NUCLEOTIDE SEQUENCE</scope>
    <source>
        <strain evidence="1">EL160426</strain>
    </source>
</reference>
<dbReference type="EMBL" id="AP026867">
    <property type="protein sequence ID" value="BDS09823.1"/>
    <property type="molecule type" value="Genomic_DNA"/>
</dbReference>
<dbReference type="KEGG" id="aup:AsAng_0005280"/>
<dbReference type="Proteomes" id="UP001060919">
    <property type="component" value="Chromosome"/>
</dbReference>
<dbReference type="Gene3D" id="2.180.10.10">
    <property type="entry name" value="RHS repeat-associated core"/>
    <property type="match status" value="1"/>
</dbReference>
<dbReference type="AlphaFoldDB" id="A0A915YB57"/>
<organism evidence="1 2">
    <name type="scientific">Aureispira anguillae</name>
    <dbReference type="NCBI Taxonomy" id="2864201"/>
    <lineage>
        <taxon>Bacteria</taxon>
        <taxon>Pseudomonadati</taxon>
        <taxon>Bacteroidota</taxon>
        <taxon>Saprospiria</taxon>
        <taxon>Saprospirales</taxon>
        <taxon>Saprospiraceae</taxon>
        <taxon>Aureispira</taxon>
    </lineage>
</organism>
<evidence type="ECO:0000313" key="1">
    <source>
        <dbReference type="EMBL" id="BDS09823.1"/>
    </source>
</evidence>
<proteinExistence type="predicted"/>
<accession>A0A915YB57</accession>
<evidence type="ECO:0000313" key="2">
    <source>
        <dbReference type="Proteomes" id="UP001060919"/>
    </source>
</evidence>
<dbReference type="RefSeq" id="WP_264791180.1">
    <property type="nucleotide sequence ID" value="NZ_AP026867.1"/>
</dbReference>
<dbReference type="InterPro" id="IPR050708">
    <property type="entry name" value="T6SS_VgrG/RHS"/>
</dbReference>
<dbReference type="NCBIfam" id="TIGR03696">
    <property type="entry name" value="Rhs_assc_core"/>
    <property type="match status" value="1"/>
</dbReference>
<dbReference type="PANTHER" id="PTHR32305">
    <property type="match status" value="1"/>
</dbReference>
<dbReference type="PANTHER" id="PTHR32305:SF15">
    <property type="entry name" value="PROTEIN RHSA-RELATED"/>
    <property type="match status" value="1"/>
</dbReference>
<protein>
    <recommendedName>
        <fullName evidence="3">RHS repeat-associated core domain-containing protein</fullName>
    </recommendedName>
</protein>
<keyword evidence="2" id="KW-1185">Reference proteome</keyword>
<name>A0A915YB57_9BACT</name>
<sequence length="120" mass="13710">MTIKGEWKFAQPQVGGANKYQYNGKELNEDFGLNWNDYGVRWYDASIGRWNAVDPLAGDYMPWSGYNYVLGNPLKYIDPDGMRVEGDFYAVFQGKLRKVGTDDIDDGKQYHVKNLSARGL</sequence>
<gene>
    <name evidence="1" type="ORF">AsAng_0005280</name>
</gene>